<comment type="caution">
    <text evidence="1">The sequence shown here is derived from an EMBL/GenBank/DDBJ whole genome shotgun (WGS) entry which is preliminary data.</text>
</comment>
<dbReference type="STRING" id="1797263.A2397_05220"/>
<evidence type="ECO:0000313" key="1">
    <source>
        <dbReference type="EMBL" id="OGD08816.1"/>
    </source>
</evidence>
<sequence length="219" mass="24208">MPSLTPVVSEDVSSDEWRQFEVLQRYTDGEAFFLCYPAAVIFGLLNKTGRTCLPFQFSWTNHYKISQDFACKKTDPNQDIDPSTAFAGKVRESLIVEDYEFTTAGQLVSFLSFPSSLEAGAICLVQMACAYPMFGDKLFGHYVTVTDCRSDHVVTIAGGLGPFGIYESPSATVNLDELAFFAATSTRIQRKLREDLNLNLRDTASGGGFEVMAMRPNLS</sequence>
<dbReference type="AlphaFoldDB" id="A0A1F4ZSM9"/>
<reference evidence="1 2" key="1">
    <citation type="journal article" date="2016" name="Nat. Commun.">
        <title>Thousands of microbial genomes shed light on interconnected biogeochemical processes in an aquifer system.</title>
        <authorList>
            <person name="Anantharaman K."/>
            <person name="Brown C.T."/>
            <person name="Hug L.A."/>
            <person name="Sharon I."/>
            <person name="Castelle C.J."/>
            <person name="Probst A.J."/>
            <person name="Thomas B.C."/>
            <person name="Singh A."/>
            <person name="Wilkins M.J."/>
            <person name="Karaoz U."/>
            <person name="Brodie E.L."/>
            <person name="Williams K.H."/>
            <person name="Hubbard S.S."/>
            <person name="Banfield J.F."/>
        </authorList>
    </citation>
    <scope>NUCLEOTIDE SEQUENCE [LARGE SCALE GENOMIC DNA]</scope>
</reference>
<accession>A0A1F4ZSM9</accession>
<name>A0A1F4ZSM9_9BACT</name>
<gene>
    <name evidence="1" type="ORF">A2397_05220</name>
</gene>
<evidence type="ECO:0000313" key="2">
    <source>
        <dbReference type="Proteomes" id="UP000176424"/>
    </source>
</evidence>
<organism evidence="1 2">
    <name type="scientific">Candidatus Amesbacteria bacterium RIFOXYB1_FULL_44_23</name>
    <dbReference type="NCBI Taxonomy" id="1797263"/>
    <lineage>
        <taxon>Bacteria</taxon>
        <taxon>Candidatus Amesiibacteriota</taxon>
    </lineage>
</organism>
<proteinExistence type="predicted"/>
<dbReference type="EMBL" id="MEXR01000048">
    <property type="protein sequence ID" value="OGD08816.1"/>
    <property type="molecule type" value="Genomic_DNA"/>
</dbReference>
<protein>
    <submittedName>
        <fullName evidence="1">Uncharacterized protein</fullName>
    </submittedName>
</protein>
<dbReference type="Proteomes" id="UP000176424">
    <property type="component" value="Unassembled WGS sequence"/>
</dbReference>